<dbReference type="EMBL" id="PVEP01000005">
    <property type="protein sequence ID" value="PQV56223.1"/>
    <property type="molecule type" value="Genomic_DNA"/>
</dbReference>
<gene>
    <name evidence="1" type="ORF">LX70_02488</name>
</gene>
<proteinExistence type="predicted"/>
<dbReference type="OrthoDB" id="8549922at2"/>
<evidence type="ECO:0008006" key="3">
    <source>
        <dbReference type="Google" id="ProtNLM"/>
    </source>
</evidence>
<dbReference type="SUPFAM" id="SSF53756">
    <property type="entry name" value="UDP-Glycosyltransferase/glycogen phosphorylase"/>
    <property type="match status" value="1"/>
</dbReference>
<reference evidence="1 2" key="1">
    <citation type="submission" date="2018-02" db="EMBL/GenBank/DDBJ databases">
        <title>Genomic Encyclopedia of Archaeal and Bacterial Type Strains, Phase II (KMG-II): from individual species to whole genera.</title>
        <authorList>
            <person name="Goeker M."/>
        </authorList>
    </citation>
    <scope>NUCLEOTIDE SEQUENCE [LARGE SCALE GENOMIC DNA]</scope>
    <source>
        <strain evidence="1 2">DSM 18921</strain>
    </source>
</reference>
<sequence>MNASRRIAYVIEPRFSGGTSAAVAAELEAIARFGPVTVHAIESGMFHGRAVAPQLEATLSALNIDLIWNAPVIAADLVILHNPSFLKFQDNLNAKIICRDMIVVTHENFLRPGGVEGFDVAACLSRIDRATLALGKYVAPISAANRTTVEGWRRTHPLPFGWQVLPETWFNICAFEMAAPPDRPQDRRGRHSRPGFEKFPAPAVLDLCFPPYAAANTILGADALIAEGVVRPHWTLLPFRGIEVAQYFGMIDIMVYFTAATWRESFGRVLAEALAAGKLALSDPDTAASFDGGVIGVRPDEVDAAIAAHLNDPARFARQVRKGQEAIARQSADAFADMFMGLADRLERRAAA</sequence>
<dbReference type="Proteomes" id="UP000238338">
    <property type="component" value="Unassembled WGS sequence"/>
</dbReference>
<evidence type="ECO:0000313" key="2">
    <source>
        <dbReference type="Proteomes" id="UP000238338"/>
    </source>
</evidence>
<comment type="caution">
    <text evidence="1">The sequence shown here is derived from an EMBL/GenBank/DDBJ whole genome shotgun (WGS) entry which is preliminary data.</text>
</comment>
<dbReference type="Gene3D" id="3.40.50.2000">
    <property type="entry name" value="Glycogen Phosphorylase B"/>
    <property type="match status" value="1"/>
</dbReference>
<evidence type="ECO:0000313" key="1">
    <source>
        <dbReference type="EMBL" id="PQV56223.1"/>
    </source>
</evidence>
<organism evidence="1 2">
    <name type="scientific">Albidovulum denitrificans</name>
    <dbReference type="NCBI Taxonomy" id="404881"/>
    <lineage>
        <taxon>Bacteria</taxon>
        <taxon>Pseudomonadati</taxon>
        <taxon>Pseudomonadota</taxon>
        <taxon>Alphaproteobacteria</taxon>
        <taxon>Rhodobacterales</taxon>
        <taxon>Paracoccaceae</taxon>
        <taxon>Albidovulum</taxon>
    </lineage>
</organism>
<dbReference type="RefSeq" id="WP_105515085.1">
    <property type="nucleotide sequence ID" value="NZ_PVEP01000005.1"/>
</dbReference>
<protein>
    <recommendedName>
        <fullName evidence="3">Glycosyl transferase family 1</fullName>
    </recommendedName>
</protein>
<name>A0A2S8S621_9RHOB</name>
<dbReference type="AlphaFoldDB" id="A0A2S8S621"/>
<keyword evidence="2" id="KW-1185">Reference proteome</keyword>
<accession>A0A2S8S621</accession>